<reference evidence="1 2" key="1">
    <citation type="journal article" date="2011" name="J. Bacteriol.">
        <title>Genome Sequence of Lactobacillus ruminis SPM0211, Isolated from a Fecal Sample from a Healthy Korean.</title>
        <authorList>
            <person name="Lee S."/>
            <person name="Cho Y.J."/>
            <person name="Lee A.H."/>
            <person name="Chun J."/>
            <person name="Ha N.J."/>
            <person name="Ko G."/>
        </authorList>
    </citation>
    <scope>NUCLEOTIDE SEQUENCE [LARGE SCALE GENOMIC DNA]</scope>
    <source>
        <strain evidence="1 2">SPM0211</strain>
    </source>
</reference>
<comment type="caution">
    <text evidence="1">The sequence shown here is derived from an EMBL/GenBank/DDBJ whole genome shotgun (WGS) entry which is preliminary data.</text>
</comment>
<dbReference type="Proteomes" id="UP000002971">
    <property type="component" value="Unassembled WGS sequence"/>
</dbReference>
<evidence type="ECO:0000313" key="1">
    <source>
        <dbReference type="EMBL" id="EGM51554.1"/>
    </source>
</evidence>
<evidence type="ECO:0000313" key="2">
    <source>
        <dbReference type="Proteomes" id="UP000002971"/>
    </source>
</evidence>
<dbReference type="AlphaFoldDB" id="F7R0H8"/>
<proteinExistence type="predicted"/>
<gene>
    <name evidence="1" type="ORF">LRU_01068</name>
</gene>
<name>F7R0H8_9LACO</name>
<organism evidence="1 2">
    <name type="scientific">Ligilactobacillus ruminis SPM0211</name>
    <dbReference type="NCBI Taxonomy" id="1040964"/>
    <lineage>
        <taxon>Bacteria</taxon>
        <taxon>Bacillati</taxon>
        <taxon>Bacillota</taxon>
        <taxon>Bacilli</taxon>
        <taxon>Lactobacillales</taxon>
        <taxon>Lactobacillaceae</taxon>
        <taxon>Ligilactobacillus</taxon>
    </lineage>
</organism>
<protein>
    <submittedName>
        <fullName evidence="1">Uncharacterized protein</fullName>
    </submittedName>
</protein>
<accession>F7R0H8</accession>
<dbReference type="EMBL" id="AFOJ01000005">
    <property type="protein sequence ID" value="EGM51554.1"/>
    <property type="molecule type" value="Genomic_DNA"/>
</dbReference>
<sequence>MIFVYQPLFCGQMQHPQHQKRFKLLPLCISEYKKLFAASQNCIFRKFREEGERSD</sequence>